<evidence type="ECO:0000256" key="3">
    <source>
        <dbReference type="ARBA" id="ARBA00022989"/>
    </source>
</evidence>
<comment type="caution">
    <text evidence="9">The sequence shown here is derived from an EMBL/GenBank/DDBJ whole genome shotgun (WGS) entry which is preliminary data.</text>
</comment>
<dbReference type="Pfam" id="PF03798">
    <property type="entry name" value="TRAM_LAG1_CLN8"/>
    <property type="match status" value="1"/>
</dbReference>
<dbReference type="AlphaFoldDB" id="A0AAW1AZ01"/>
<keyword evidence="3 7" id="KW-1133">Transmembrane helix</keyword>
<evidence type="ECO:0000259" key="8">
    <source>
        <dbReference type="PROSITE" id="PS50922"/>
    </source>
</evidence>
<evidence type="ECO:0000256" key="1">
    <source>
        <dbReference type="ARBA" id="ARBA00004141"/>
    </source>
</evidence>
<protein>
    <submittedName>
        <fullName evidence="9">Transmembrane protein-like</fullName>
    </submittedName>
</protein>
<evidence type="ECO:0000313" key="10">
    <source>
        <dbReference type="Proteomes" id="UP001474421"/>
    </source>
</evidence>
<dbReference type="PROSITE" id="PS50922">
    <property type="entry name" value="TLC"/>
    <property type="match status" value="1"/>
</dbReference>
<dbReference type="PANTHER" id="PTHR31898">
    <property type="entry name" value="TRANSMEMBRANE PROTEIN 136"/>
    <property type="match status" value="1"/>
</dbReference>
<name>A0AAW1AZ01_CROAD</name>
<evidence type="ECO:0000256" key="7">
    <source>
        <dbReference type="SAM" id="Phobius"/>
    </source>
</evidence>
<keyword evidence="2 5" id="KW-0812">Transmembrane</keyword>
<comment type="subcellular location">
    <subcellularLocation>
        <location evidence="1">Membrane</location>
        <topology evidence="1">Multi-pass membrane protein</topology>
    </subcellularLocation>
</comment>
<dbReference type="InterPro" id="IPR006634">
    <property type="entry name" value="TLC-dom"/>
</dbReference>
<evidence type="ECO:0000256" key="5">
    <source>
        <dbReference type="PROSITE-ProRule" id="PRU00205"/>
    </source>
</evidence>
<dbReference type="EMBL" id="JAOTOJ010000010">
    <property type="protein sequence ID" value="KAK9395012.1"/>
    <property type="molecule type" value="Genomic_DNA"/>
</dbReference>
<feature type="transmembrane region" description="Helical" evidence="7">
    <location>
        <begin position="83"/>
        <end position="105"/>
    </location>
</feature>
<keyword evidence="4 5" id="KW-0472">Membrane</keyword>
<sequence length="295" mass="32148">MVSFLSGYVVFIDGPWPLTHAGETDLMLTHHLLSMSGMSLVLDTGKSGPEISAIIFVSEITNPFLQMRWFLRDSGSYHSLAGDVVDILFVTLFLGLRIVGGAWIIRSVMKSPQTFGTLKGGILGMYTVSLMFLLEIFTFAKKKILKKFQAWKSERTQEDHTKCNRLLPNLGIQGPVEPNLIPSAPLAPSQCRYFHPATVGKRLSPLGRGGAFKRAFVEPRSACQVTPGRVRPASPRAQAIQPGAFFPPCPRNSPARGPAPGAVPAGAAIRPPHQQVTLSRLPFSACHPRRPDGAR</sequence>
<dbReference type="GO" id="GO:0016020">
    <property type="term" value="C:membrane"/>
    <property type="evidence" value="ECO:0007669"/>
    <property type="project" value="UniProtKB-SubCell"/>
</dbReference>
<reference evidence="9 10" key="1">
    <citation type="journal article" date="2024" name="Proc. Natl. Acad. Sci. U.S.A.">
        <title>The genetic regulatory architecture and epigenomic basis for age-related changes in rattlesnake venom.</title>
        <authorList>
            <person name="Hogan M.P."/>
            <person name="Holding M.L."/>
            <person name="Nystrom G.S."/>
            <person name="Colston T.J."/>
            <person name="Bartlett D.A."/>
            <person name="Mason A.J."/>
            <person name="Ellsworth S.A."/>
            <person name="Rautsaw R.M."/>
            <person name="Lawrence K.C."/>
            <person name="Strickland J.L."/>
            <person name="He B."/>
            <person name="Fraser P."/>
            <person name="Margres M.J."/>
            <person name="Gilbert D.M."/>
            <person name="Gibbs H.L."/>
            <person name="Parkinson C.L."/>
            <person name="Rokyta D.R."/>
        </authorList>
    </citation>
    <scope>NUCLEOTIDE SEQUENCE [LARGE SCALE GENOMIC DNA]</scope>
    <source>
        <strain evidence="9">DRR0105</strain>
    </source>
</reference>
<evidence type="ECO:0000256" key="2">
    <source>
        <dbReference type="ARBA" id="ARBA00022692"/>
    </source>
</evidence>
<proteinExistence type="predicted"/>
<feature type="region of interest" description="Disordered" evidence="6">
    <location>
        <begin position="251"/>
        <end position="295"/>
    </location>
</feature>
<dbReference type="PANTHER" id="PTHR31898:SF1">
    <property type="entry name" value="TLC DOMAIN-CONTAINING PROTEIN 5"/>
    <property type="match status" value="1"/>
</dbReference>
<evidence type="ECO:0000256" key="6">
    <source>
        <dbReference type="SAM" id="MobiDB-lite"/>
    </source>
</evidence>
<dbReference type="InterPro" id="IPR042512">
    <property type="entry name" value="TLCD5"/>
</dbReference>
<gene>
    <name evidence="9" type="ORF">NXF25_014358</name>
</gene>
<evidence type="ECO:0000313" key="9">
    <source>
        <dbReference type="EMBL" id="KAK9395012.1"/>
    </source>
</evidence>
<organism evidence="9 10">
    <name type="scientific">Crotalus adamanteus</name>
    <name type="common">Eastern diamondback rattlesnake</name>
    <dbReference type="NCBI Taxonomy" id="8729"/>
    <lineage>
        <taxon>Eukaryota</taxon>
        <taxon>Metazoa</taxon>
        <taxon>Chordata</taxon>
        <taxon>Craniata</taxon>
        <taxon>Vertebrata</taxon>
        <taxon>Euteleostomi</taxon>
        <taxon>Lepidosauria</taxon>
        <taxon>Squamata</taxon>
        <taxon>Bifurcata</taxon>
        <taxon>Unidentata</taxon>
        <taxon>Episquamata</taxon>
        <taxon>Toxicofera</taxon>
        <taxon>Serpentes</taxon>
        <taxon>Colubroidea</taxon>
        <taxon>Viperidae</taxon>
        <taxon>Crotalinae</taxon>
        <taxon>Crotalus</taxon>
    </lineage>
</organism>
<feature type="compositionally biased region" description="Low complexity" evidence="6">
    <location>
        <begin position="254"/>
        <end position="272"/>
    </location>
</feature>
<accession>A0AAW1AZ01</accession>
<evidence type="ECO:0000256" key="4">
    <source>
        <dbReference type="ARBA" id="ARBA00023136"/>
    </source>
</evidence>
<feature type="transmembrane region" description="Helical" evidence="7">
    <location>
        <begin position="117"/>
        <end position="140"/>
    </location>
</feature>
<dbReference type="Proteomes" id="UP001474421">
    <property type="component" value="Unassembled WGS sequence"/>
</dbReference>
<keyword evidence="10" id="KW-1185">Reference proteome</keyword>
<feature type="domain" description="TLC" evidence="8">
    <location>
        <begin position="1"/>
        <end position="145"/>
    </location>
</feature>